<dbReference type="PANTHER" id="PTHR12436:SF3">
    <property type="entry name" value="GERMINAL-CENTER ASSOCIATED NUCLEAR PROTEIN"/>
    <property type="match status" value="1"/>
</dbReference>
<evidence type="ECO:0000313" key="3">
    <source>
        <dbReference type="EMBL" id="KAK5993330.1"/>
    </source>
</evidence>
<feature type="compositionally biased region" description="Polar residues" evidence="1">
    <location>
        <begin position="969"/>
        <end position="980"/>
    </location>
</feature>
<feature type="region of interest" description="Disordered" evidence="1">
    <location>
        <begin position="960"/>
        <end position="1007"/>
    </location>
</feature>
<dbReference type="PANTHER" id="PTHR12436">
    <property type="entry name" value="80 KDA MCM3-ASSOCIATED PROTEIN"/>
    <property type="match status" value="1"/>
</dbReference>
<comment type="caution">
    <text evidence="3">The sequence shown here is derived from an EMBL/GenBank/DDBJ whole genome shotgun (WGS) entry which is preliminary data.</text>
</comment>
<feature type="compositionally biased region" description="Basic and acidic residues" evidence="1">
    <location>
        <begin position="99"/>
        <end position="109"/>
    </location>
</feature>
<gene>
    <name evidence="3" type="ORF">PT974_06759</name>
</gene>
<feature type="compositionally biased region" description="Basic and acidic residues" evidence="1">
    <location>
        <begin position="1336"/>
        <end position="1358"/>
    </location>
</feature>
<feature type="compositionally biased region" description="Polar residues" evidence="1">
    <location>
        <begin position="654"/>
        <end position="676"/>
    </location>
</feature>
<feature type="compositionally biased region" description="Basic and acidic residues" evidence="1">
    <location>
        <begin position="1251"/>
        <end position="1261"/>
    </location>
</feature>
<dbReference type="InterPro" id="IPR045107">
    <property type="entry name" value="SAC3/GANP/THP3"/>
</dbReference>
<feature type="compositionally biased region" description="Low complexity" evidence="1">
    <location>
        <begin position="147"/>
        <end position="164"/>
    </location>
</feature>
<feature type="domain" description="SAC3/GANP/THP3 conserved" evidence="2">
    <location>
        <begin position="250"/>
        <end position="563"/>
    </location>
</feature>
<evidence type="ECO:0000256" key="1">
    <source>
        <dbReference type="SAM" id="MobiDB-lite"/>
    </source>
</evidence>
<sequence>MNATSVASSGQMFSPFNPKTQSSSQAAFNNPFAPRPQSQNEGASFGLDGAGDSSWAQKNKRKARFNEQSDNENKPPKANPPFKTHDANLSDGGKHKKTRGADVGKKGVEGNKNLKRVPDDPKRPRQPNGNGVNGTHHAANAEKNNESRSASPSSASSANENINAYPINSTDPFARKVYDRLRKDGISPPSWPSQPGNPKNKAEMAKFREKYEEYRTKVRASLTKAGLIDDPEKRKTLQDAIDFRGICEDMCPEYEKITRITELDVPHPEKGPGTTFANTTRMVKKLARSAAGQEAPLPMDVRSTTTLRRTLDYLINDLLQDDDNLPGLHGFLWDRTRAIRRDFTFLSSPTPQDLESQAYVFENIVRFHVTSLHLLSQEGKAGEDFVEQQELEQLGKALLSLRDLYDDCNAQGITCPNEAEFRAYYLIFHAHDSNTLEMLQRQWKPHLWKDSNEIRTAVSLVEALQNTVDFHGPLKHGPSLAASTALLSYFRIVESPSVSYIMACFAECHFPHLRRSILRAVRRAMARPKDTANDVTAETLNRFLRFDTIQEAIDFAKFHDVEVVPDPQAPKDLGRRLLVLNNKGPLPCPRLQHQFSRNLVEKKRASLSLPDVIHGAIFIPREFPQSGANGSLAAAERPMNVGVVRFGKEASAPHSETPNSFGAKASTPSPFGSVSQAPSVLGDGLVGASQASAPTFGAVGGMNGQPSATQSNPFASASSTTTPASNPFASLPSSNHPPQNPFGSVASSSGGATTTNPFASSTPAFPALQSKDAPQQPANPASQPSFPSIQQPGTYGAPQSKPLFPLGEKTAEAKPTVSTPFAPNTPSFGGNKLSTPSFTLTGAQDGIQQTPFNGLGPSLSATPQTSAGSSILGGGLTVSKTPAFPASITAQGGLGSAVPTTGSVLPKPTVGSAPFPFSSVGTTSNSLSGSLGAKASEFSKPNLPLSASFQAAEQKPGIQSFPGALGGFPTSNPLSSSTNVKAPLAPNLSTSGLSTTPPNSPPRLAGLTSTVARRPRDLLGDFTKWFVQGDNGLLQEFEVFMVESVLSAVYQKYQTEKEEKNQREKEERDNAEAKKFRLYNLSLKYFYRWKQNARERRLRQLRRSGRDQFRAFHQATRAAQLKEEEEAARRIAKQKAEMAALNRPEEMANVLRKSINNRKRAEEALLASRVLSGVGNEREAVARIVRREPSLSQTLSIDGDRESRSRSGSVASFVSIRGGSKTRALREELLGAKPARFRRSLPSLSPAPGSESDKAHRVSKVSERWRLKAMGIVQMPDGTALPETMVDEIKRGMRRDMSSSSTRRASVASATRNRSRLSTSPAVVDNTAATHKRKRSNGDEGEALKGEMNRPRRRTSEL</sequence>
<feature type="region of interest" description="Disordered" evidence="1">
    <location>
        <begin position="1294"/>
        <end position="1358"/>
    </location>
</feature>
<feature type="region of interest" description="Disordered" evidence="1">
    <location>
        <begin position="811"/>
        <end position="830"/>
    </location>
</feature>
<feature type="compositionally biased region" description="Low complexity" evidence="1">
    <location>
        <begin position="1298"/>
        <end position="1312"/>
    </location>
</feature>
<reference evidence="3 4" key="1">
    <citation type="submission" date="2024-01" db="EMBL/GenBank/DDBJ databases">
        <title>Complete genome of Cladobotryum mycophilum ATHUM6906.</title>
        <authorList>
            <person name="Christinaki A.C."/>
            <person name="Myridakis A.I."/>
            <person name="Kouvelis V.N."/>
        </authorList>
    </citation>
    <scope>NUCLEOTIDE SEQUENCE [LARGE SCALE GENOMIC DNA]</scope>
    <source>
        <strain evidence="3 4">ATHUM6906</strain>
    </source>
</reference>
<feature type="compositionally biased region" description="Low complexity" evidence="1">
    <location>
        <begin position="711"/>
        <end position="730"/>
    </location>
</feature>
<dbReference type="Proteomes" id="UP001338125">
    <property type="component" value="Unassembled WGS sequence"/>
</dbReference>
<feature type="compositionally biased region" description="Polar residues" evidence="1">
    <location>
        <begin position="816"/>
        <end position="830"/>
    </location>
</feature>
<feature type="region of interest" description="Disordered" evidence="1">
    <location>
        <begin position="697"/>
        <end position="805"/>
    </location>
</feature>
<feature type="compositionally biased region" description="Polar residues" evidence="1">
    <location>
        <begin position="1"/>
        <end position="28"/>
    </location>
</feature>
<organism evidence="3 4">
    <name type="scientific">Cladobotryum mycophilum</name>
    <dbReference type="NCBI Taxonomy" id="491253"/>
    <lineage>
        <taxon>Eukaryota</taxon>
        <taxon>Fungi</taxon>
        <taxon>Dikarya</taxon>
        <taxon>Ascomycota</taxon>
        <taxon>Pezizomycotina</taxon>
        <taxon>Sordariomycetes</taxon>
        <taxon>Hypocreomycetidae</taxon>
        <taxon>Hypocreales</taxon>
        <taxon>Hypocreaceae</taxon>
        <taxon>Cladobotryum</taxon>
    </lineage>
</organism>
<feature type="compositionally biased region" description="Basic and acidic residues" evidence="1">
    <location>
        <begin position="64"/>
        <end position="75"/>
    </location>
</feature>
<dbReference type="Gene3D" id="1.25.40.990">
    <property type="match status" value="1"/>
</dbReference>
<name>A0ABR0SNH7_9HYPO</name>
<feature type="compositionally biased region" description="Low complexity" evidence="1">
    <location>
        <begin position="773"/>
        <end position="788"/>
    </location>
</feature>
<evidence type="ECO:0000259" key="2">
    <source>
        <dbReference type="Pfam" id="PF03399"/>
    </source>
</evidence>
<feature type="region of interest" description="Disordered" evidence="1">
    <location>
        <begin position="650"/>
        <end position="676"/>
    </location>
</feature>
<feature type="compositionally biased region" description="Polar residues" evidence="1">
    <location>
        <begin position="987"/>
        <end position="997"/>
    </location>
</feature>
<feature type="region of interest" description="Disordered" evidence="1">
    <location>
        <begin position="1"/>
        <end position="169"/>
    </location>
</feature>
<keyword evidence="4" id="KW-1185">Reference proteome</keyword>
<evidence type="ECO:0000313" key="4">
    <source>
        <dbReference type="Proteomes" id="UP001338125"/>
    </source>
</evidence>
<dbReference type="Pfam" id="PF03399">
    <property type="entry name" value="SAC3_GANP"/>
    <property type="match status" value="1"/>
</dbReference>
<dbReference type="EMBL" id="JAVFKD010000012">
    <property type="protein sequence ID" value="KAK5993330.1"/>
    <property type="molecule type" value="Genomic_DNA"/>
</dbReference>
<feature type="compositionally biased region" description="Low complexity" evidence="1">
    <location>
        <begin position="743"/>
        <end position="755"/>
    </location>
</feature>
<proteinExistence type="predicted"/>
<accession>A0ABR0SNH7</accession>
<feature type="region of interest" description="Disordered" evidence="1">
    <location>
        <begin position="1239"/>
        <end position="1261"/>
    </location>
</feature>
<protein>
    <submittedName>
        <fullName evidence="3">SAC3 family protein 1</fullName>
    </submittedName>
</protein>
<dbReference type="InterPro" id="IPR005062">
    <property type="entry name" value="SAC3/GANP/THP3_conserved"/>
</dbReference>